<evidence type="ECO:0000313" key="2">
    <source>
        <dbReference type="Proteomes" id="UP000219338"/>
    </source>
</evidence>
<name>A0A284QQZ5_ARMOS</name>
<evidence type="ECO:0000313" key="1">
    <source>
        <dbReference type="EMBL" id="SJK98899.1"/>
    </source>
</evidence>
<sequence>MAERIVKALNTKLFDAVLWLWNMGYYGSQAVHNNGFAAVLEKECVKRELVSRDALVHPSLVYVLFVARLVDSRVVEQSLHFNDGKGTWYEFISQPLLPFQSHRNST</sequence>
<accession>A0A284QQZ5</accession>
<protein>
    <submittedName>
        <fullName evidence="1">Uncharacterized protein</fullName>
    </submittedName>
</protein>
<dbReference type="Proteomes" id="UP000219338">
    <property type="component" value="Unassembled WGS sequence"/>
</dbReference>
<dbReference type="EMBL" id="FUEG01000001">
    <property type="protein sequence ID" value="SJK98899.1"/>
    <property type="molecule type" value="Genomic_DNA"/>
</dbReference>
<organism evidence="1 2">
    <name type="scientific">Armillaria ostoyae</name>
    <name type="common">Armillaria root rot fungus</name>
    <dbReference type="NCBI Taxonomy" id="47428"/>
    <lineage>
        <taxon>Eukaryota</taxon>
        <taxon>Fungi</taxon>
        <taxon>Dikarya</taxon>
        <taxon>Basidiomycota</taxon>
        <taxon>Agaricomycotina</taxon>
        <taxon>Agaricomycetes</taxon>
        <taxon>Agaricomycetidae</taxon>
        <taxon>Agaricales</taxon>
        <taxon>Marasmiineae</taxon>
        <taxon>Physalacriaceae</taxon>
        <taxon>Armillaria</taxon>
    </lineage>
</organism>
<proteinExistence type="predicted"/>
<reference evidence="2" key="1">
    <citation type="journal article" date="2017" name="Nat. Ecol. Evol.">
        <title>Genome expansion and lineage-specific genetic innovations in the forest pathogenic fungi Armillaria.</title>
        <authorList>
            <person name="Sipos G."/>
            <person name="Prasanna A.N."/>
            <person name="Walter M.C."/>
            <person name="O'Connor E."/>
            <person name="Balint B."/>
            <person name="Krizsan K."/>
            <person name="Kiss B."/>
            <person name="Hess J."/>
            <person name="Varga T."/>
            <person name="Slot J."/>
            <person name="Riley R."/>
            <person name="Boka B."/>
            <person name="Rigling D."/>
            <person name="Barry K."/>
            <person name="Lee J."/>
            <person name="Mihaltcheva S."/>
            <person name="LaButti K."/>
            <person name="Lipzen A."/>
            <person name="Waldron R."/>
            <person name="Moloney N.M."/>
            <person name="Sperisen C."/>
            <person name="Kredics L."/>
            <person name="Vagvoelgyi C."/>
            <person name="Patrignani A."/>
            <person name="Fitzpatrick D."/>
            <person name="Nagy I."/>
            <person name="Doyle S."/>
            <person name="Anderson J.B."/>
            <person name="Grigoriev I.V."/>
            <person name="Gueldener U."/>
            <person name="Muensterkoetter M."/>
            <person name="Nagy L.G."/>
        </authorList>
    </citation>
    <scope>NUCLEOTIDE SEQUENCE [LARGE SCALE GENOMIC DNA]</scope>
    <source>
        <strain evidence="2">C18/9</strain>
    </source>
</reference>
<keyword evidence="2" id="KW-1185">Reference proteome</keyword>
<dbReference type="AlphaFoldDB" id="A0A284QQZ5"/>
<gene>
    <name evidence="1" type="ORF">ARMOST_02175</name>
</gene>